<dbReference type="EMBL" id="VDUZ01000012">
    <property type="protein sequence ID" value="TXL75990.1"/>
    <property type="molecule type" value="Genomic_DNA"/>
</dbReference>
<organism evidence="1 2">
    <name type="scientific">Vineibacter terrae</name>
    <dbReference type="NCBI Taxonomy" id="2586908"/>
    <lineage>
        <taxon>Bacteria</taxon>
        <taxon>Pseudomonadati</taxon>
        <taxon>Pseudomonadota</taxon>
        <taxon>Alphaproteobacteria</taxon>
        <taxon>Hyphomicrobiales</taxon>
        <taxon>Vineibacter</taxon>
    </lineage>
</organism>
<protein>
    <submittedName>
        <fullName evidence="1">DUF2145 domain-containing protein</fullName>
    </submittedName>
</protein>
<reference evidence="1 2" key="1">
    <citation type="submission" date="2019-06" db="EMBL/GenBank/DDBJ databases">
        <title>New taxonomy in bacterial strain CC-CFT640, isolated from vineyard.</title>
        <authorList>
            <person name="Lin S.-Y."/>
            <person name="Tsai C.-F."/>
            <person name="Young C.-C."/>
        </authorList>
    </citation>
    <scope>NUCLEOTIDE SEQUENCE [LARGE SCALE GENOMIC DNA]</scope>
    <source>
        <strain evidence="1 2">CC-CFT640</strain>
    </source>
</reference>
<dbReference type="Proteomes" id="UP000321638">
    <property type="component" value="Unassembled WGS sequence"/>
</dbReference>
<evidence type="ECO:0000313" key="1">
    <source>
        <dbReference type="EMBL" id="TXL75990.1"/>
    </source>
</evidence>
<proteinExistence type="predicted"/>
<name>A0A5C8PPN6_9HYPH</name>
<dbReference type="Pfam" id="PF09916">
    <property type="entry name" value="DUF2145"/>
    <property type="match status" value="1"/>
</dbReference>
<evidence type="ECO:0000313" key="2">
    <source>
        <dbReference type="Proteomes" id="UP000321638"/>
    </source>
</evidence>
<comment type="caution">
    <text evidence="1">The sequence shown here is derived from an EMBL/GenBank/DDBJ whole genome shotgun (WGS) entry which is preliminary data.</text>
</comment>
<accession>A0A5C8PPN6</accession>
<keyword evidence="2" id="KW-1185">Reference proteome</keyword>
<gene>
    <name evidence="1" type="ORF">FHP25_12920</name>
</gene>
<dbReference type="InterPro" id="IPR014547">
    <property type="entry name" value="UCP028477"/>
</dbReference>
<sequence length="305" mass="33225">MPCAPRRRKPARSCTATGGCWPLSPPMTRTISCSMTRSWSTDCRAAMAGMRIAALGTGPSGARAGESACSDRLPPVAEVVQAAAAAKRLERALDDTGADIAIIGRVGADLSRHGVTWTHAGIAWRDDPAGRWQIRHALNERAGPTSRLYRQGLMNFFLDGPWTYDALVLVPGPELRAGLLERLEAGSIETLHQPRYSVMAYPFAMAYQNSNQFVLENLALARAGRLDGDRAAAIAELRQSGFEPHTVCFTRLERLGGRFRANVRFDDHPRAAANDNRYAVVTVQAIERWLASTGTLSASIEVRPQ</sequence>
<dbReference type="AlphaFoldDB" id="A0A5C8PPN6"/>
<dbReference type="OrthoDB" id="8893883at2"/>